<accession>A0A4S3M8U4</accession>
<protein>
    <recommendedName>
        <fullName evidence="3">Lipoprotein</fullName>
    </recommendedName>
</protein>
<evidence type="ECO:0000313" key="2">
    <source>
        <dbReference type="Proteomes" id="UP000306113"/>
    </source>
</evidence>
<dbReference type="OrthoDB" id="7773807at2"/>
<sequence length="165" mass="17762">MRIPLSALLISTLVLAGCGSSRWNPVNWFGGGRSEPVAVEGTNPLIPRKSGSIFRRGETPYTGQLVDKVTGLKVERVPGGAVVRVTGVARLQGQYDVKLISPTKKKPEKGVLTFELRAELPAGRQAQGTEWTRTLTVATFLTDNELFGVGTIRVVGATNAMTSRR</sequence>
<reference evidence="1 2" key="1">
    <citation type="submission" date="2019-04" db="EMBL/GenBank/DDBJ databases">
        <title>Draft genome sequence of Youngimonas vesicularis.</title>
        <authorList>
            <person name="Hameed A."/>
        </authorList>
    </citation>
    <scope>NUCLEOTIDE SEQUENCE [LARGE SCALE GENOMIC DNA]</scope>
    <source>
        <strain evidence="1 2">CC-AMW-E</strain>
    </source>
</reference>
<dbReference type="PROSITE" id="PS51257">
    <property type="entry name" value="PROKAR_LIPOPROTEIN"/>
    <property type="match status" value="1"/>
</dbReference>
<dbReference type="RefSeq" id="WP_136339632.1">
    <property type="nucleotide sequence ID" value="NZ_SSMD01000005.1"/>
</dbReference>
<evidence type="ECO:0008006" key="3">
    <source>
        <dbReference type="Google" id="ProtNLM"/>
    </source>
</evidence>
<comment type="caution">
    <text evidence="1">The sequence shown here is derived from an EMBL/GenBank/DDBJ whole genome shotgun (WGS) entry which is preliminary data.</text>
</comment>
<dbReference type="EMBL" id="SSMD01000005">
    <property type="protein sequence ID" value="THD73501.1"/>
    <property type="molecule type" value="Genomic_DNA"/>
</dbReference>
<name>A0A4S3M8U4_9RHOB</name>
<evidence type="ECO:0000313" key="1">
    <source>
        <dbReference type="EMBL" id="THD73501.1"/>
    </source>
</evidence>
<keyword evidence="2" id="KW-1185">Reference proteome</keyword>
<dbReference type="AlphaFoldDB" id="A0A4S3M8U4"/>
<gene>
    <name evidence="1" type="ORF">E7681_12485</name>
</gene>
<organism evidence="1 2">
    <name type="scientific">Thalassobius vesicularis</name>
    <dbReference type="NCBI Taxonomy" id="1294297"/>
    <lineage>
        <taxon>Bacteria</taxon>
        <taxon>Pseudomonadati</taxon>
        <taxon>Pseudomonadota</taxon>
        <taxon>Alphaproteobacteria</taxon>
        <taxon>Rhodobacterales</taxon>
        <taxon>Roseobacteraceae</taxon>
        <taxon>Thalassovita</taxon>
    </lineage>
</organism>
<proteinExistence type="predicted"/>
<dbReference type="Proteomes" id="UP000306113">
    <property type="component" value="Unassembled WGS sequence"/>
</dbReference>